<evidence type="ECO:0000256" key="1">
    <source>
        <dbReference type="ARBA" id="ARBA00004141"/>
    </source>
</evidence>
<dbReference type="GeneID" id="13444206"/>
<keyword evidence="4 6" id="KW-0472">Membrane</keyword>
<organism evidence="8 10">
    <name type="scientific">Neospora caninum (strain Liverpool)</name>
    <dbReference type="NCBI Taxonomy" id="572307"/>
    <lineage>
        <taxon>Eukaryota</taxon>
        <taxon>Sar</taxon>
        <taxon>Alveolata</taxon>
        <taxon>Apicomplexa</taxon>
        <taxon>Conoidasida</taxon>
        <taxon>Coccidia</taxon>
        <taxon>Eucoccidiorida</taxon>
        <taxon>Eimeriorina</taxon>
        <taxon>Sarcocystidae</taxon>
        <taxon>Neospora</taxon>
    </lineage>
</organism>
<dbReference type="PANTHER" id="PTHR12560">
    <property type="entry name" value="LONGEVITY ASSURANCE FACTOR 1 LAG1"/>
    <property type="match status" value="1"/>
</dbReference>
<dbReference type="EMBL" id="LN714479">
    <property type="protein sequence ID" value="CEL65694.1"/>
    <property type="molecule type" value="Genomic_DNA"/>
</dbReference>
<accession>F0VCP9</accession>
<gene>
    <name evidence="9" type="ORF">BN1204_015310</name>
    <name evidence="8" type="ORF">NCLIV_0153</name>
</gene>
<dbReference type="InterPro" id="IPR006634">
    <property type="entry name" value="TLC-dom"/>
</dbReference>
<dbReference type="InterPro" id="IPR016439">
    <property type="entry name" value="Lag1/Lac1-like"/>
</dbReference>
<evidence type="ECO:0000256" key="4">
    <source>
        <dbReference type="ARBA" id="ARBA00023136"/>
    </source>
</evidence>
<evidence type="ECO:0000313" key="8">
    <source>
        <dbReference type="EMBL" id="CBZ51738.1"/>
    </source>
</evidence>
<feature type="transmembrane region" description="Helical" evidence="6">
    <location>
        <begin position="95"/>
        <end position="113"/>
    </location>
</feature>
<dbReference type="Proteomes" id="UP000007494">
    <property type="component" value="Chromosome V"/>
</dbReference>
<dbReference type="EMBL" id="FR823386">
    <property type="protein sequence ID" value="CBZ51738.1"/>
    <property type="molecule type" value="Genomic_DNA"/>
</dbReference>
<proteinExistence type="predicted"/>
<reference evidence="8" key="1">
    <citation type="submission" date="2011-02" db="EMBL/GenBank/DDBJ databases">
        <authorList>
            <person name="Aslett M."/>
        </authorList>
    </citation>
    <scope>NUCLEOTIDE SEQUENCE</scope>
    <source>
        <strain evidence="8">Liverpool</strain>
    </source>
</reference>
<evidence type="ECO:0000313" key="10">
    <source>
        <dbReference type="Proteomes" id="UP000007494"/>
    </source>
</evidence>
<dbReference type="PANTHER" id="PTHR12560:SF0">
    <property type="entry name" value="LD18904P"/>
    <property type="match status" value="1"/>
</dbReference>
<dbReference type="SMART" id="SM00724">
    <property type="entry name" value="TLC"/>
    <property type="match status" value="1"/>
</dbReference>
<feature type="transmembrane region" description="Helical" evidence="6">
    <location>
        <begin position="226"/>
        <end position="250"/>
    </location>
</feature>
<dbReference type="GO" id="GO:0016020">
    <property type="term" value="C:membrane"/>
    <property type="evidence" value="ECO:0007669"/>
    <property type="project" value="UniProtKB-SubCell"/>
</dbReference>
<reference evidence="9" key="4">
    <citation type="journal article" date="2015" name="PLoS ONE">
        <title>Comprehensive Evaluation of Toxoplasma gondii VEG and Neospora caninum LIV Genomes with Tachyzoite Stage Transcriptome and Proteome Defines Novel Transcript Features.</title>
        <authorList>
            <person name="Ramaprasad A."/>
            <person name="Mourier T."/>
            <person name="Naeem R."/>
            <person name="Malas T.B."/>
            <person name="Moussa E."/>
            <person name="Panigrahi A."/>
            <person name="Vermont S.J."/>
            <person name="Otto T.D."/>
            <person name="Wastling J."/>
            <person name="Pain A."/>
        </authorList>
    </citation>
    <scope>NUCLEOTIDE SEQUENCE</scope>
    <source>
        <strain evidence="9">Liverpool</strain>
    </source>
</reference>
<feature type="transmembrane region" description="Helical" evidence="6">
    <location>
        <begin position="147"/>
        <end position="165"/>
    </location>
</feature>
<feature type="domain" description="TLC" evidence="7">
    <location>
        <begin position="90"/>
        <end position="300"/>
    </location>
</feature>
<feature type="transmembrane region" description="Helical" evidence="6">
    <location>
        <begin position="45"/>
        <end position="67"/>
    </location>
</feature>
<evidence type="ECO:0000256" key="3">
    <source>
        <dbReference type="ARBA" id="ARBA00022989"/>
    </source>
</evidence>
<dbReference type="RefSeq" id="XP_003881771.1">
    <property type="nucleotide sequence ID" value="XM_003881722.1"/>
</dbReference>
<dbReference type="Pfam" id="PF03798">
    <property type="entry name" value="TRAM_LAG1_CLN8"/>
    <property type="match status" value="1"/>
</dbReference>
<dbReference type="OMA" id="IFAKRCI"/>
<dbReference type="GO" id="GO:0046513">
    <property type="term" value="P:ceramide biosynthetic process"/>
    <property type="evidence" value="ECO:0007669"/>
    <property type="project" value="InterPro"/>
</dbReference>
<sequence length="343" mass="39711">MKLDPFFTFLLGIVVTWSMYHFFYIKDRVADRQKHFAAYPKTYDVVSASALIAGACLLIQSVGRRLLQSLAERMLPRDRWARQVFALKQRRFSEMAFKSIYFLSLTFAAFFFLHNESWWPRLLGGKGDETELFKDYPNQESHPFTHIYFYISAGYHVACFISLLLSPKLPDFYETLLPCVCAMLLIFFSYQGNFLRVGSIILFCHDFCDIFSCGCKVFVDTRHKVVTFFLFACLVVSWGYLRLFAFPVAALFPIFKNVKSMKATADGEDWGFFVCLLLTLFVMNIYWFGLMLKMCMHFCTSGQMSDLHSPTVSEEEVSVPERRKSPRTAATSSSRKSESKKSY</sequence>
<protein>
    <submittedName>
        <fullName evidence="8 9">Longevity-assurance (LAG1) domain-containing protein</fullName>
    </submittedName>
</protein>
<dbReference type="GO" id="GO:0050291">
    <property type="term" value="F:sphingosine N-acyltransferase activity"/>
    <property type="evidence" value="ECO:0007669"/>
    <property type="project" value="InterPro"/>
</dbReference>
<evidence type="ECO:0000256" key="2">
    <source>
        <dbReference type="ARBA" id="ARBA00022692"/>
    </source>
</evidence>
<dbReference type="AlphaFoldDB" id="F0VCP9"/>
<feature type="transmembrane region" description="Helical" evidence="6">
    <location>
        <begin position="270"/>
        <end position="288"/>
    </location>
</feature>
<keyword evidence="10" id="KW-1185">Reference proteome</keyword>
<evidence type="ECO:0000256" key="6">
    <source>
        <dbReference type="SAM" id="Phobius"/>
    </source>
</evidence>
<comment type="subcellular location">
    <subcellularLocation>
        <location evidence="1">Membrane</location>
        <topology evidence="1">Multi-pass membrane protein</topology>
    </subcellularLocation>
</comment>
<evidence type="ECO:0000256" key="5">
    <source>
        <dbReference type="SAM" id="MobiDB-lite"/>
    </source>
</evidence>
<dbReference type="VEuPathDB" id="ToxoDB:NCLIV_0153"/>
<keyword evidence="2 6" id="KW-0812">Transmembrane</keyword>
<dbReference type="OrthoDB" id="339600at2759"/>
<reference evidence="10" key="3">
    <citation type="journal article" date="2012" name="PLoS Pathog.">
        <title>Comparative genomics of the apicomplexan parasites Toxoplasma gondii and Neospora caninum: Coccidia differing in host range and transmission strategy.</title>
        <authorList>
            <person name="Reid A.J."/>
            <person name="Vermont S.J."/>
            <person name="Cotton J.A."/>
            <person name="Harris D."/>
            <person name="Hill-Cawthorne G.A."/>
            <person name="Konen-Waisman S."/>
            <person name="Latham S.M."/>
            <person name="Mourier T."/>
            <person name="Norton R."/>
            <person name="Quail M.A."/>
            <person name="Sanders M."/>
            <person name="Shanmugam D."/>
            <person name="Sohal A."/>
            <person name="Wasmuth J.D."/>
            <person name="Brunk B."/>
            <person name="Grigg M.E."/>
            <person name="Howard J.C."/>
            <person name="Parkinson J."/>
            <person name="Roos D.S."/>
            <person name="Trees A.J."/>
            <person name="Berriman M."/>
            <person name="Pain A."/>
            <person name="Wastling J.M."/>
        </authorList>
    </citation>
    <scope>NUCLEOTIDE SEQUENCE [LARGE SCALE GENOMIC DNA]</scope>
    <source>
        <strain evidence="10">Liverpool</strain>
    </source>
</reference>
<keyword evidence="3 6" id="KW-1133">Transmembrane helix</keyword>
<name>F0VCP9_NEOCL</name>
<feature type="transmembrane region" description="Helical" evidence="6">
    <location>
        <begin position="7"/>
        <end position="25"/>
    </location>
</feature>
<dbReference type="GO" id="GO:0005783">
    <property type="term" value="C:endoplasmic reticulum"/>
    <property type="evidence" value="ECO:0007669"/>
    <property type="project" value="TreeGrafter"/>
</dbReference>
<evidence type="ECO:0000313" key="9">
    <source>
        <dbReference type="EMBL" id="CEL65694.1"/>
    </source>
</evidence>
<reference evidence="8" key="2">
    <citation type="submission" date="2011-03" db="EMBL/GenBank/DDBJ databases">
        <title>Comparative genomics and transcriptomics of Neospora caninum and Toxoplasma gondii.</title>
        <authorList>
            <person name="Reid A.J."/>
            <person name="Sohal A."/>
            <person name="Harris D."/>
            <person name="Quail M."/>
            <person name="Sanders M."/>
            <person name="Berriman M."/>
            <person name="Wastling J.M."/>
            <person name="Pain A."/>
        </authorList>
    </citation>
    <scope>NUCLEOTIDE SEQUENCE</scope>
    <source>
        <strain evidence="8">Liverpool</strain>
    </source>
</reference>
<feature type="region of interest" description="Disordered" evidence="5">
    <location>
        <begin position="310"/>
        <end position="343"/>
    </location>
</feature>
<evidence type="ECO:0000259" key="7">
    <source>
        <dbReference type="SMART" id="SM00724"/>
    </source>
</evidence>